<dbReference type="PANTHER" id="PTHR31900:SF34">
    <property type="entry name" value="EMB|CAB62440.1-RELATED"/>
    <property type="match status" value="1"/>
</dbReference>
<evidence type="ECO:0000259" key="1">
    <source>
        <dbReference type="SMART" id="SM00579"/>
    </source>
</evidence>
<dbReference type="Proteomes" id="UP001642260">
    <property type="component" value="Unassembled WGS sequence"/>
</dbReference>
<dbReference type="InterPro" id="IPR032675">
    <property type="entry name" value="LRR_dom_sf"/>
</dbReference>
<comment type="caution">
    <text evidence="2">The sequence shown here is derived from an EMBL/GenBank/DDBJ whole genome shotgun (WGS) entry which is preliminary data.</text>
</comment>
<dbReference type="AlphaFoldDB" id="A0ABC8K4Z9"/>
<reference evidence="2 3" key="1">
    <citation type="submission" date="2022-03" db="EMBL/GenBank/DDBJ databases">
        <authorList>
            <person name="Macdonald S."/>
            <person name="Ahmed S."/>
            <person name="Newling K."/>
        </authorList>
    </citation>
    <scope>NUCLEOTIDE SEQUENCE [LARGE SCALE GENOMIC DNA]</scope>
</reference>
<proteinExistence type="predicted"/>
<name>A0ABC8K4Z9_ERUVS</name>
<feature type="domain" description="FBD" evidence="1">
    <location>
        <begin position="190"/>
        <end position="267"/>
    </location>
</feature>
<evidence type="ECO:0000313" key="2">
    <source>
        <dbReference type="EMBL" id="CAH8351933.1"/>
    </source>
</evidence>
<organism evidence="2 3">
    <name type="scientific">Eruca vesicaria subsp. sativa</name>
    <name type="common">Garden rocket</name>
    <name type="synonym">Eruca sativa</name>
    <dbReference type="NCBI Taxonomy" id="29727"/>
    <lineage>
        <taxon>Eukaryota</taxon>
        <taxon>Viridiplantae</taxon>
        <taxon>Streptophyta</taxon>
        <taxon>Embryophyta</taxon>
        <taxon>Tracheophyta</taxon>
        <taxon>Spermatophyta</taxon>
        <taxon>Magnoliopsida</taxon>
        <taxon>eudicotyledons</taxon>
        <taxon>Gunneridae</taxon>
        <taxon>Pentapetalae</taxon>
        <taxon>rosids</taxon>
        <taxon>malvids</taxon>
        <taxon>Brassicales</taxon>
        <taxon>Brassicaceae</taxon>
        <taxon>Brassiceae</taxon>
        <taxon>Eruca</taxon>
    </lineage>
</organism>
<dbReference type="SUPFAM" id="SSF52047">
    <property type="entry name" value="RNI-like"/>
    <property type="match status" value="1"/>
</dbReference>
<evidence type="ECO:0000313" key="3">
    <source>
        <dbReference type="Proteomes" id="UP001642260"/>
    </source>
</evidence>
<gene>
    <name evidence="2" type="ORF">ERUC_LOCUS18411</name>
</gene>
<dbReference type="PANTHER" id="PTHR31900">
    <property type="entry name" value="F-BOX/RNI SUPERFAMILY PROTEIN-RELATED"/>
    <property type="match status" value="1"/>
</dbReference>
<dbReference type="SMART" id="SM00579">
    <property type="entry name" value="FBD"/>
    <property type="match status" value="1"/>
</dbReference>
<dbReference type="Pfam" id="PF07723">
    <property type="entry name" value="LRR_2"/>
    <property type="match status" value="1"/>
</dbReference>
<dbReference type="InterPro" id="IPR050232">
    <property type="entry name" value="FBL13/AtMIF1-like"/>
</dbReference>
<protein>
    <recommendedName>
        <fullName evidence="1">FBD domain-containing protein</fullName>
    </recommendedName>
</protein>
<keyword evidence="3" id="KW-1185">Reference proteome</keyword>
<dbReference type="InterPro" id="IPR006566">
    <property type="entry name" value="FBD"/>
</dbReference>
<sequence length="267" mass="31337">MVQDVYKSLLLHKAPFLERLYLNIEDPADIGILIGIAFSRHVRELVLFHYHEIRDDPVKFPSVLCSYNNTLHTLKLMYHIHLEFPSRVCLNALKKLHLHDVIFIDEASVCNLFSGCPRLQDLVVTRIKYPTGRVFYQLVSLELHVNELKVLNLWAMLEGSPKLQILKLTSFYPEYDSVEWEWNQPKCVPECLLFHLETFMWEDYEWERDEIQVATYILENARQLKKAIFSTTSIVLEEQEELGKRSELINELASVVRASPSCRLVFE</sequence>
<accession>A0ABC8K4Z9</accession>
<dbReference type="InterPro" id="IPR013101">
    <property type="entry name" value="LRR_PRU1-like"/>
</dbReference>
<dbReference type="Gene3D" id="3.80.10.10">
    <property type="entry name" value="Ribonuclease Inhibitor"/>
    <property type="match status" value="1"/>
</dbReference>
<dbReference type="Pfam" id="PF08387">
    <property type="entry name" value="FBD"/>
    <property type="match status" value="1"/>
</dbReference>
<dbReference type="EMBL" id="CAKOAT010171821">
    <property type="protein sequence ID" value="CAH8351933.1"/>
    <property type="molecule type" value="Genomic_DNA"/>
</dbReference>